<feature type="domain" description="HNH nuclease" evidence="2">
    <location>
        <begin position="47"/>
        <end position="107"/>
    </location>
</feature>
<feature type="compositionally biased region" description="Polar residues" evidence="1">
    <location>
        <begin position="111"/>
        <end position="122"/>
    </location>
</feature>
<keyword evidence="4" id="KW-1185">Reference proteome</keyword>
<organism evidence="3 4">
    <name type="scientific">Mycolicibacterium boenickei</name>
    <dbReference type="NCBI Taxonomy" id="146017"/>
    <lineage>
        <taxon>Bacteria</taxon>
        <taxon>Bacillati</taxon>
        <taxon>Actinomycetota</taxon>
        <taxon>Actinomycetes</taxon>
        <taxon>Mycobacteriales</taxon>
        <taxon>Mycobacteriaceae</taxon>
        <taxon>Mycolicibacterium</taxon>
    </lineage>
</organism>
<evidence type="ECO:0000313" key="4">
    <source>
        <dbReference type="Proteomes" id="UP000466683"/>
    </source>
</evidence>
<gene>
    <name evidence="3" type="ORF">MBOE_30120</name>
</gene>
<proteinExistence type="predicted"/>
<dbReference type="SMART" id="SM00507">
    <property type="entry name" value="HNHc"/>
    <property type="match status" value="1"/>
</dbReference>
<dbReference type="EMBL" id="AP022579">
    <property type="protein sequence ID" value="BBX91363.1"/>
    <property type="molecule type" value="Genomic_DNA"/>
</dbReference>
<name>A0ABN5ZBQ8_9MYCO</name>
<feature type="region of interest" description="Disordered" evidence="1">
    <location>
        <begin position="93"/>
        <end position="128"/>
    </location>
</feature>
<protein>
    <recommendedName>
        <fullName evidence="2">HNH nuclease domain-containing protein</fullName>
    </recommendedName>
</protein>
<accession>A0ABN5ZBQ8</accession>
<evidence type="ECO:0000256" key="1">
    <source>
        <dbReference type="SAM" id="MobiDB-lite"/>
    </source>
</evidence>
<reference evidence="3 4" key="1">
    <citation type="journal article" date="2019" name="Emerg. Microbes Infect.">
        <title>Comprehensive subspecies identification of 175 nontuberculous mycobacteria species based on 7547 genomic profiles.</title>
        <authorList>
            <person name="Matsumoto Y."/>
            <person name="Kinjo T."/>
            <person name="Motooka D."/>
            <person name="Nabeya D."/>
            <person name="Jung N."/>
            <person name="Uechi K."/>
            <person name="Horii T."/>
            <person name="Iida T."/>
            <person name="Fujita J."/>
            <person name="Nakamura S."/>
        </authorList>
    </citation>
    <scope>NUCLEOTIDE SEQUENCE [LARGE SCALE GENOMIC DNA]</scope>
    <source>
        <strain evidence="3 4">JCM 15653</strain>
    </source>
</reference>
<evidence type="ECO:0000259" key="2">
    <source>
        <dbReference type="SMART" id="SM00507"/>
    </source>
</evidence>
<dbReference type="Gene3D" id="1.10.30.50">
    <property type="match status" value="1"/>
</dbReference>
<sequence length="128" mass="14796">MRQQRLTARQSRGRLTTVTAQTVRARTKPTSTTGRINTRAWRKLAARFKAYCESIDAPCWLCREPIDYGLTTGPDAFEPDHWLPRKTHPHLAFEPKNLLPSHSRCNRARQDTSPESIGTQQEWVRPAW</sequence>
<dbReference type="Proteomes" id="UP000466683">
    <property type="component" value="Chromosome"/>
</dbReference>
<evidence type="ECO:0000313" key="3">
    <source>
        <dbReference type="EMBL" id="BBX91363.1"/>
    </source>
</evidence>
<dbReference type="InterPro" id="IPR003615">
    <property type="entry name" value="HNH_nuc"/>
</dbReference>